<keyword evidence="3 7" id="KW-1133">Transmembrane helix</keyword>
<evidence type="ECO:0000256" key="3">
    <source>
        <dbReference type="ARBA" id="ARBA00022989"/>
    </source>
</evidence>
<feature type="transmembrane region" description="Helical" evidence="7">
    <location>
        <begin position="282"/>
        <end position="303"/>
    </location>
</feature>
<evidence type="ECO:0000256" key="7">
    <source>
        <dbReference type="SAM" id="Phobius"/>
    </source>
</evidence>
<reference evidence="9" key="3">
    <citation type="submission" date="2017-01" db="UniProtKB">
        <authorList>
            <consortium name="EnsemblFungi"/>
        </authorList>
    </citation>
    <scope>IDENTIFICATION</scope>
    <source>
        <strain evidence="9">PH-1 / ATCC MYA-4620 / FGSC 9075 / NRRL 31084</strain>
    </source>
</reference>
<accession>A0A0E0S4G0</accession>
<evidence type="ECO:0000256" key="5">
    <source>
        <dbReference type="ARBA" id="ARBA00038359"/>
    </source>
</evidence>
<evidence type="ECO:0000256" key="6">
    <source>
        <dbReference type="SAM" id="MobiDB-lite"/>
    </source>
</evidence>
<evidence type="ECO:0000256" key="2">
    <source>
        <dbReference type="ARBA" id="ARBA00022692"/>
    </source>
</evidence>
<feature type="transmembrane region" description="Helical" evidence="7">
    <location>
        <begin position="242"/>
        <end position="262"/>
    </location>
</feature>
<dbReference type="PANTHER" id="PTHR33048:SF92">
    <property type="entry name" value="INTEGRAL MEMBRANE PROTEIN"/>
    <property type="match status" value="1"/>
</dbReference>
<protein>
    <recommendedName>
        <fullName evidence="8">Rhodopsin domain-containing protein</fullName>
    </recommendedName>
</protein>
<feature type="transmembrane region" description="Helical" evidence="7">
    <location>
        <begin position="40"/>
        <end position="60"/>
    </location>
</feature>
<proteinExistence type="inferred from homology"/>
<reference evidence="9" key="1">
    <citation type="journal article" date="2007" name="Science">
        <title>The Fusarium graminearum genome reveals a link between localized polymorphism and pathogen specialization.</title>
        <authorList>
            <person name="Cuomo C.A."/>
            <person name="Gueldener U."/>
            <person name="Xu J.-R."/>
            <person name="Trail F."/>
            <person name="Turgeon B.G."/>
            <person name="Di Pietro A."/>
            <person name="Walton J.D."/>
            <person name="Ma L.-J."/>
            <person name="Baker S.E."/>
            <person name="Rep M."/>
            <person name="Adam G."/>
            <person name="Antoniw J."/>
            <person name="Baldwin T."/>
            <person name="Calvo S.E."/>
            <person name="Chang Y.-L."/>
            <person name="DeCaprio D."/>
            <person name="Gale L.R."/>
            <person name="Gnerre S."/>
            <person name="Goswami R.S."/>
            <person name="Hammond-Kosack K."/>
            <person name="Harris L.J."/>
            <person name="Hilburn K."/>
            <person name="Kennell J.C."/>
            <person name="Kroken S."/>
            <person name="Magnuson J.K."/>
            <person name="Mannhaupt G."/>
            <person name="Mauceli E.W."/>
            <person name="Mewes H.-W."/>
            <person name="Mitterbauer R."/>
            <person name="Muehlbauer G."/>
            <person name="Muensterkoetter M."/>
            <person name="Nelson D."/>
            <person name="O'Donnell K."/>
            <person name="Ouellet T."/>
            <person name="Qi W."/>
            <person name="Quesneville H."/>
            <person name="Roncero M.I.G."/>
            <person name="Seong K.-Y."/>
            <person name="Tetko I.V."/>
            <person name="Urban M."/>
            <person name="Waalwijk C."/>
            <person name="Ward T.J."/>
            <person name="Yao J."/>
            <person name="Birren B.W."/>
            <person name="Kistler H.C."/>
        </authorList>
    </citation>
    <scope>NUCLEOTIDE SEQUENCE [LARGE SCALE GENOMIC DNA]</scope>
    <source>
        <strain evidence="9">PH-1 / ATCC MYA-4620 / FGSC 9075 / NRRL 31084</strain>
    </source>
</reference>
<evidence type="ECO:0000256" key="1">
    <source>
        <dbReference type="ARBA" id="ARBA00004141"/>
    </source>
</evidence>
<evidence type="ECO:0000259" key="8">
    <source>
        <dbReference type="Pfam" id="PF20684"/>
    </source>
</evidence>
<feature type="transmembrane region" description="Helical" evidence="7">
    <location>
        <begin position="72"/>
        <end position="95"/>
    </location>
</feature>
<organism evidence="9">
    <name type="scientific">Gibberella zeae (strain ATCC MYA-4620 / CBS 123657 / FGSC 9075 / NRRL 31084 / PH-1)</name>
    <name type="common">Wheat head blight fungus</name>
    <name type="synonym">Fusarium graminearum</name>
    <dbReference type="NCBI Taxonomy" id="229533"/>
    <lineage>
        <taxon>Eukaryota</taxon>
        <taxon>Fungi</taxon>
        <taxon>Dikarya</taxon>
        <taxon>Ascomycota</taxon>
        <taxon>Pezizomycotina</taxon>
        <taxon>Sordariomycetes</taxon>
        <taxon>Hypocreomycetidae</taxon>
        <taxon>Hypocreales</taxon>
        <taxon>Nectriaceae</taxon>
        <taxon>Fusarium</taxon>
    </lineage>
</organism>
<name>A0A098DIU4_GIBZE</name>
<feature type="transmembrane region" description="Helical" evidence="7">
    <location>
        <begin position="130"/>
        <end position="150"/>
    </location>
</feature>
<feature type="compositionally biased region" description="Basic and acidic residues" evidence="6">
    <location>
        <begin position="369"/>
        <end position="381"/>
    </location>
</feature>
<dbReference type="EnsemblFungi" id="CEF78385">
    <property type="protein sequence ID" value="CEF78385"/>
    <property type="gene ID" value="FGRRES_16246_M"/>
</dbReference>
<feature type="transmembrane region" description="Helical" evidence="7">
    <location>
        <begin position="211"/>
        <end position="230"/>
    </location>
</feature>
<dbReference type="EMBL" id="HG970333">
    <property type="status" value="NOT_ANNOTATED_CDS"/>
    <property type="molecule type" value="Genomic_DNA"/>
</dbReference>
<dbReference type="Pfam" id="PF20684">
    <property type="entry name" value="Fung_rhodopsin"/>
    <property type="match status" value="1"/>
</dbReference>
<reference evidence="9" key="2">
    <citation type="journal article" date="2010" name="Nature">
        <title>Comparative genomics reveals mobile pathogenicity chromosomes in Fusarium.</title>
        <authorList>
            <person name="Ma L.J."/>
            <person name="van der Does H.C."/>
            <person name="Borkovich K.A."/>
            <person name="Coleman J.J."/>
            <person name="Daboussi M.J."/>
            <person name="Di Pietro A."/>
            <person name="Dufresne M."/>
            <person name="Freitag M."/>
            <person name="Grabherr M."/>
            <person name="Henrissat B."/>
            <person name="Houterman P.M."/>
            <person name="Kang S."/>
            <person name="Shim W.B."/>
            <person name="Woloshuk C."/>
            <person name="Xie X."/>
            <person name="Xu J.R."/>
            <person name="Antoniw J."/>
            <person name="Baker S.E."/>
            <person name="Bluhm B.H."/>
            <person name="Breakspear A."/>
            <person name="Brown D.W."/>
            <person name="Butchko R.A."/>
            <person name="Chapman S."/>
            <person name="Coulson R."/>
            <person name="Coutinho P.M."/>
            <person name="Danchin E.G."/>
            <person name="Diener A."/>
            <person name="Gale L.R."/>
            <person name="Gardiner D.M."/>
            <person name="Goff S."/>
            <person name="Hammond-Kosack K.E."/>
            <person name="Hilburn K."/>
            <person name="Hua-Van A."/>
            <person name="Jonkers W."/>
            <person name="Kazan K."/>
            <person name="Kodira C.D."/>
            <person name="Koehrsen M."/>
            <person name="Kumar L."/>
            <person name="Lee Y.H."/>
            <person name="Li L."/>
            <person name="Manners J.M."/>
            <person name="Miranda-Saavedra D."/>
            <person name="Mukherjee M."/>
            <person name="Park G."/>
            <person name="Park J."/>
            <person name="Park S.Y."/>
            <person name="Proctor R.H."/>
            <person name="Regev A."/>
            <person name="Ruiz-Roldan M.C."/>
            <person name="Sain D."/>
            <person name="Sakthikumar S."/>
            <person name="Sykes S."/>
            <person name="Schwartz D.C."/>
            <person name="Turgeon B.G."/>
            <person name="Wapinski I."/>
            <person name="Yoder O."/>
            <person name="Young S."/>
            <person name="Zeng Q."/>
            <person name="Zhou S."/>
            <person name="Galagan J."/>
            <person name="Cuomo C.A."/>
            <person name="Kistler H.C."/>
            <person name="Rep M."/>
        </authorList>
    </citation>
    <scope>GENOME REANNOTATION</scope>
    <source>
        <strain evidence="9">PH-1 / ATCC MYA-4620 / FGSC 9075 / NRRL 31084</strain>
    </source>
</reference>
<evidence type="ECO:0000313" key="9">
    <source>
        <dbReference type="EnsemblFungi" id="CEF78385"/>
    </source>
</evidence>
<keyword evidence="4 7" id="KW-0472">Membrane</keyword>
<feature type="region of interest" description="Disordered" evidence="6">
    <location>
        <begin position="337"/>
        <end position="393"/>
    </location>
</feature>
<dbReference type="PANTHER" id="PTHR33048">
    <property type="entry name" value="PTH11-LIKE INTEGRAL MEMBRANE PROTEIN (AFU_ORTHOLOGUE AFUA_5G11245)"/>
    <property type="match status" value="1"/>
</dbReference>
<comment type="similarity">
    <text evidence="5">Belongs to the SAT4 family.</text>
</comment>
<feature type="transmembrane region" description="Helical" evidence="7">
    <location>
        <begin position="162"/>
        <end position="182"/>
    </location>
</feature>
<feature type="compositionally biased region" description="Polar residues" evidence="6">
    <location>
        <begin position="337"/>
        <end position="355"/>
    </location>
</feature>
<dbReference type="GO" id="GO:0016020">
    <property type="term" value="C:membrane"/>
    <property type="evidence" value="ECO:0007669"/>
    <property type="project" value="UniProtKB-SubCell"/>
</dbReference>
<accession>A0A098DIU4</accession>
<dbReference type="InterPro" id="IPR049326">
    <property type="entry name" value="Rhodopsin_dom_fungi"/>
</dbReference>
<dbReference type="InterPro" id="IPR052337">
    <property type="entry name" value="SAT4-like"/>
</dbReference>
<evidence type="ECO:0000256" key="4">
    <source>
        <dbReference type="ARBA" id="ARBA00023136"/>
    </source>
</evidence>
<sequence length="418" mass="47751">MQSDICLTLSHTLQWQPSYTHSLLTMTLTKTFPPPKGQTVIGVSFTLIAFAAAIIGFRIYHRLRIQKGRLVLSDYFMILALCGAITCASFDVVFWQRDVLRPRMSVGFENYNPGEELVEFIYKLSWASEIPFYATVYLCKAILLALYFQIFPPFMGRRRRALWATVFYCGLAYTITLCMQLFSCMPLERHWVISRPITACDWRWQGVVFQVSWALAFLGSLLVLILPFMVVHDLDLTKRSKFCLYFVSLVGVLDIGISLIRFLNVELGDGTEFRSFSTIEFWSALDVNIGLITACLPALRILLGRTRTPDTYTFDEAKTARSSRAMEHRELEEVQDSTYLGISNTAGPSRSNRASMYSDKGPLSPIKMLEPKPERRPERKPPGPAWKDYEGEDSDLELENINVEALNRDQAQSYWSVP</sequence>
<feature type="domain" description="Rhodopsin" evidence="8">
    <location>
        <begin position="57"/>
        <end position="304"/>
    </location>
</feature>
<keyword evidence="2 7" id="KW-0812">Transmembrane</keyword>
<dbReference type="AlphaFoldDB" id="A0A098DIU4"/>
<comment type="subcellular location">
    <subcellularLocation>
        <location evidence="1">Membrane</location>
        <topology evidence="1">Multi-pass membrane protein</topology>
    </subcellularLocation>
</comment>